<dbReference type="InterPro" id="IPR004730">
    <property type="entry name" value="Transaldolase_1"/>
</dbReference>
<evidence type="ECO:0000256" key="4">
    <source>
        <dbReference type="ARBA" id="ARBA00013151"/>
    </source>
</evidence>
<comment type="subcellular location">
    <subcellularLocation>
        <location evidence="1">Cytoplasm</location>
    </subcellularLocation>
</comment>
<comment type="function">
    <text evidence="10">Catalyzes the rate-limiting step of the non-oxidative phase in the pentose phosphate pathway. Catalyzes the reversible conversion of sedheptulose-7-phosphate and D-glyceraldehyde 3-phosphate into erythrose-4-phosphate and beta-D-fructose 6-phosphate.</text>
</comment>
<evidence type="ECO:0000256" key="7">
    <source>
        <dbReference type="ARBA" id="ARBA00022679"/>
    </source>
</evidence>
<dbReference type="PANTHER" id="PTHR10683">
    <property type="entry name" value="TRANSALDOLASE"/>
    <property type="match status" value="1"/>
</dbReference>
<keyword evidence="6" id="KW-0963">Cytoplasm</keyword>
<organism evidence="11">
    <name type="scientific">Lotharella globosa</name>
    <dbReference type="NCBI Taxonomy" id="91324"/>
    <lineage>
        <taxon>Eukaryota</taxon>
        <taxon>Sar</taxon>
        <taxon>Rhizaria</taxon>
        <taxon>Cercozoa</taxon>
        <taxon>Chlorarachniophyceae</taxon>
        <taxon>Lotharella</taxon>
    </lineage>
</organism>
<comment type="similarity">
    <text evidence="3">Belongs to the transaldolase family. Type 1 subfamily.</text>
</comment>
<dbReference type="GO" id="GO:0004801">
    <property type="term" value="F:transaldolase activity"/>
    <property type="evidence" value="ECO:0007669"/>
    <property type="project" value="UniProtKB-EC"/>
</dbReference>
<keyword evidence="8 10" id="KW-0570">Pentose shunt</keyword>
<dbReference type="PROSITE" id="PS01054">
    <property type="entry name" value="TRANSALDOLASE_1"/>
    <property type="match status" value="1"/>
</dbReference>
<evidence type="ECO:0000313" key="11">
    <source>
        <dbReference type="EMBL" id="CAE0666044.1"/>
    </source>
</evidence>
<dbReference type="Gene3D" id="3.20.20.70">
    <property type="entry name" value="Aldolase class I"/>
    <property type="match status" value="1"/>
</dbReference>
<reference evidence="11" key="1">
    <citation type="submission" date="2021-01" db="EMBL/GenBank/DDBJ databases">
        <authorList>
            <person name="Corre E."/>
            <person name="Pelletier E."/>
            <person name="Niang G."/>
            <person name="Scheremetjew M."/>
            <person name="Finn R."/>
            <person name="Kale V."/>
            <person name="Holt S."/>
            <person name="Cochrane G."/>
            <person name="Meng A."/>
            <person name="Brown T."/>
            <person name="Cohen L."/>
        </authorList>
    </citation>
    <scope>NUCLEOTIDE SEQUENCE</scope>
    <source>
        <strain evidence="11">CCCM811</strain>
    </source>
</reference>
<dbReference type="HAMAP" id="MF_00492">
    <property type="entry name" value="Transaldolase_1"/>
    <property type="match status" value="1"/>
</dbReference>
<keyword evidence="9" id="KW-0704">Schiff base</keyword>
<dbReference type="CDD" id="cd00957">
    <property type="entry name" value="Transaldolase_TalAB"/>
    <property type="match status" value="1"/>
</dbReference>
<dbReference type="InterPro" id="IPR001585">
    <property type="entry name" value="TAL/FSA"/>
</dbReference>
<keyword evidence="7 10" id="KW-0808">Transferase</keyword>
<dbReference type="SUPFAM" id="SSF51569">
    <property type="entry name" value="Aldolase"/>
    <property type="match status" value="1"/>
</dbReference>
<evidence type="ECO:0000256" key="9">
    <source>
        <dbReference type="ARBA" id="ARBA00023270"/>
    </source>
</evidence>
<evidence type="ECO:0000256" key="2">
    <source>
        <dbReference type="ARBA" id="ARBA00004857"/>
    </source>
</evidence>
<dbReference type="GO" id="GO:0005975">
    <property type="term" value="P:carbohydrate metabolic process"/>
    <property type="evidence" value="ECO:0007669"/>
    <property type="project" value="InterPro"/>
</dbReference>
<dbReference type="FunFam" id="3.20.20.70:FF:000002">
    <property type="entry name" value="Transaldolase"/>
    <property type="match status" value="1"/>
</dbReference>
<dbReference type="UniPathway" id="UPA00115">
    <property type="reaction ID" value="UER00414"/>
</dbReference>
<dbReference type="InterPro" id="IPR018225">
    <property type="entry name" value="Transaldolase_AS"/>
</dbReference>
<accession>A0A6V3N9A6</accession>
<evidence type="ECO:0000256" key="8">
    <source>
        <dbReference type="ARBA" id="ARBA00023126"/>
    </source>
</evidence>
<dbReference type="EC" id="2.2.1.2" evidence="4 10"/>
<name>A0A6V3N9A6_9EUKA</name>
<dbReference type="AlphaFoldDB" id="A0A6V3N9A6"/>
<dbReference type="NCBIfam" id="TIGR00874">
    <property type="entry name" value="talAB"/>
    <property type="match status" value="1"/>
</dbReference>
<evidence type="ECO:0000256" key="5">
    <source>
        <dbReference type="ARBA" id="ARBA00018292"/>
    </source>
</evidence>
<dbReference type="Pfam" id="PF00923">
    <property type="entry name" value="TAL_FSA"/>
    <property type="match status" value="1"/>
</dbReference>
<evidence type="ECO:0000256" key="1">
    <source>
        <dbReference type="ARBA" id="ARBA00004496"/>
    </source>
</evidence>
<dbReference type="PANTHER" id="PTHR10683:SF18">
    <property type="entry name" value="TRANSALDOLASE"/>
    <property type="match status" value="1"/>
</dbReference>
<dbReference type="GO" id="GO:0005737">
    <property type="term" value="C:cytoplasm"/>
    <property type="evidence" value="ECO:0007669"/>
    <property type="project" value="UniProtKB-SubCell"/>
</dbReference>
<evidence type="ECO:0000256" key="10">
    <source>
        <dbReference type="RuleBase" id="RU000501"/>
    </source>
</evidence>
<dbReference type="EMBL" id="HBIV01024607">
    <property type="protein sequence ID" value="CAE0666044.1"/>
    <property type="molecule type" value="Transcribed_RNA"/>
</dbReference>
<sequence>MASAMNQFDALQKYTKIVADTGEIEAIKEYKPLDATTNPSLILSATKLPEYKSILDEAVEYGKKEGKTAEQKLSLAFDRLAVGFGVEISKLVPGVVSTEVDARLSFDTEATIAKARSLVKMYKDLGVDPSKKVLIKIASTWEGIQAAKVLEAEGIHVNMTLLFSMCQAIACAEVGATLISPFVGRIMDWYTAKTGTKYIDGKDDPGVESVTKIYNYYKKFGYKTIVMGASFRNKGQIIELAGCDKLTIAPKLLKALKESKEPVAEKLNDEAASKMEFEKISIDEKKFRYMLNEDAMGTEKLAEGIRKFGVAAQSLEAILKEKLGL</sequence>
<comment type="pathway">
    <text evidence="2 10">Carbohydrate degradation; pentose phosphate pathway; D-glyceraldehyde 3-phosphate and beta-D-fructose 6-phosphate from D-ribose 5-phosphate and D-xylulose 5-phosphate (non-oxidative stage): step 2/3.</text>
</comment>
<dbReference type="NCBIfam" id="NF009001">
    <property type="entry name" value="PRK12346.1"/>
    <property type="match status" value="1"/>
</dbReference>
<proteinExistence type="inferred from homology"/>
<gene>
    <name evidence="11" type="ORF">LGLO00237_LOCUS17651</name>
</gene>
<dbReference type="GO" id="GO:0006098">
    <property type="term" value="P:pentose-phosphate shunt"/>
    <property type="evidence" value="ECO:0007669"/>
    <property type="project" value="UniProtKB-UniPathway"/>
</dbReference>
<comment type="catalytic activity">
    <reaction evidence="10">
        <text>D-sedoheptulose 7-phosphate + D-glyceraldehyde 3-phosphate = D-erythrose 4-phosphate + beta-D-fructose 6-phosphate</text>
        <dbReference type="Rhea" id="RHEA:17053"/>
        <dbReference type="ChEBI" id="CHEBI:16897"/>
        <dbReference type="ChEBI" id="CHEBI:57483"/>
        <dbReference type="ChEBI" id="CHEBI:57634"/>
        <dbReference type="ChEBI" id="CHEBI:59776"/>
        <dbReference type="EC" id="2.2.1.2"/>
    </reaction>
</comment>
<dbReference type="PROSITE" id="PS00958">
    <property type="entry name" value="TRANSALDOLASE_2"/>
    <property type="match status" value="1"/>
</dbReference>
<evidence type="ECO:0000256" key="3">
    <source>
        <dbReference type="ARBA" id="ARBA00008012"/>
    </source>
</evidence>
<protein>
    <recommendedName>
        <fullName evidence="5 10">Transaldolase</fullName>
        <ecNumber evidence="4 10">2.2.1.2</ecNumber>
    </recommendedName>
</protein>
<evidence type="ECO:0000256" key="6">
    <source>
        <dbReference type="ARBA" id="ARBA00022490"/>
    </source>
</evidence>
<dbReference type="InterPro" id="IPR013785">
    <property type="entry name" value="Aldolase_TIM"/>
</dbReference>